<dbReference type="RefSeq" id="WP_377241754.1">
    <property type="nucleotide sequence ID" value="NZ_JBHLXP010000001.1"/>
</dbReference>
<evidence type="ECO:0000256" key="1">
    <source>
        <dbReference type="ARBA" id="ARBA00005523"/>
    </source>
</evidence>
<evidence type="ECO:0000313" key="3">
    <source>
        <dbReference type="EMBL" id="MFC0047991.1"/>
    </source>
</evidence>
<comment type="similarity">
    <text evidence="1">Belongs to the cytochrome b562 family.</text>
</comment>
<protein>
    <submittedName>
        <fullName evidence="3">Cytochrome b562</fullName>
    </submittedName>
</protein>
<sequence length="146" mass="15847">MMKLVSLISVASVLLVGLTLQPTLVRAEEPVAAAVAATTDVEATMKKIGFNFKQAMQATEVPVMQEKVLVMAELVASVQAYQFTPEKQVVFQQGLDKVAAQLTLVLGALAKQDLATAKQLLGEVDSLKKQYHKERSPSFWQLIFGG</sequence>
<organism evidence="3 4">
    <name type="scientific">Rheinheimera tilapiae</name>
    <dbReference type="NCBI Taxonomy" id="875043"/>
    <lineage>
        <taxon>Bacteria</taxon>
        <taxon>Pseudomonadati</taxon>
        <taxon>Pseudomonadota</taxon>
        <taxon>Gammaproteobacteria</taxon>
        <taxon>Chromatiales</taxon>
        <taxon>Chromatiaceae</taxon>
        <taxon>Rheinheimera</taxon>
    </lineage>
</organism>
<proteinExistence type="inferred from homology"/>
<evidence type="ECO:0000313" key="4">
    <source>
        <dbReference type="Proteomes" id="UP001589813"/>
    </source>
</evidence>
<evidence type="ECO:0000256" key="2">
    <source>
        <dbReference type="ARBA" id="ARBA00022729"/>
    </source>
</evidence>
<dbReference type="Pfam" id="PF07361">
    <property type="entry name" value="Cytochrom_B562"/>
    <property type="match status" value="1"/>
</dbReference>
<dbReference type="InterPro" id="IPR009155">
    <property type="entry name" value="Cyt_b562"/>
</dbReference>
<name>A0ABV6BAU9_9GAMM</name>
<comment type="caution">
    <text evidence="3">The sequence shown here is derived from an EMBL/GenBank/DDBJ whole genome shotgun (WGS) entry which is preliminary data.</text>
</comment>
<keyword evidence="4" id="KW-1185">Reference proteome</keyword>
<dbReference type="InterPro" id="IPR010980">
    <property type="entry name" value="Cyt_c/b562"/>
</dbReference>
<keyword evidence="2" id="KW-0732">Signal</keyword>
<dbReference type="Proteomes" id="UP001589813">
    <property type="component" value="Unassembled WGS sequence"/>
</dbReference>
<reference evidence="3 4" key="1">
    <citation type="submission" date="2024-09" db="EMBL/GenBank/DDBJ databases">
        <authorList>
            <person name="Sun Q."/>
            <person name="Mori K."/>
        </authorList>
    </citation>
    <scope>NUCLEOTIDE SEQUENCE [LARGE SCALE GENOMIC DNA]</scope>
    <source>
        <strain evidence="3 4">KCTC 23315</strain>
    </source>
</reference>
<dbReference type="SUPFAM" id="SSF47175">
    <property type="entry name" value="Cytochromes"/>
    <property type="match status" value="1"/>
</dbReference>
<dbReference type="EMBL" id="JBHLXP010000001">
    <property type="protein sequence ID" value="MFC0047991.1"/>
    <property type="molecule type" value="Genomic_DNA"/>
</dbReference>
<gene>
    <name evidence="3" type="ORF">ACFFJP_06790</name>
</gene>
<dbReference type="Gene3D" id="1.20.120.10">
    <property type="entry name" value="Cytochrome c/b562"/>
    <property type="match status" value="1"/>
</dbReference>
<accession>A0ABV6BAU9</accession>